<evidence type="ECO:0000313" key="1">
    <source>
        <dbReference type="EMBL" id="OKA29292.1"/>
    </source>
</evidence>
<evidence type="ECO:0000313" key="2">
    <source>
        <dbReference type="Proteomes" id="UP000185990"/>
    </source>
</evidence>
<dbReference type="RefSeq" id="WP_073508705.1">
    <property type="nucleotide sequence ID" value="NZ_MPJD01000001.1"/>
</dbReference>
<gene>
    <name evidence="1" type="ORF">BOH74_00555</name>
</gene>
<organism evidence="1 2">
    <name type="scientific">Pseudomonas versuta</name>
    <dbReference type="NCBI Taxonomy" id="1788301"/>
    <lineage>
        <taxon>Bacteria</taxon>
        <taxon>Pseudomonadati</taxon>
        <taxon>Pseudomonadota</taxon>
        <taxon>Gammaproteobacteria</taxon>
        <taxon>Pseudomonadales</taxon>
        <taxon>Pseudomonadaceae</taxon>
        <taxon>Pseudomonas</taxon>
    </lineage>
</organism>
<proteinExistence type="predicted"/>
<accession>A0A854A469</accession>
<reference evidence="1 2" key="1">
    <citation type="submission" date="2016-11" db="EMBL/GenBank/DDBJ databases">
        <title>Draft genome of Pseudomonas versuta A4R1.12.</title>
        <authorList>
            <person name="See-Too W.-S."/>
        </authorList>
    </citation>
    <scope>NUCLEOTIDE SEQUENCE [LARGE SCALE GENOMIC DNA]</scope>
    <source>
        <strain evidence="1 2">A4R1.12</strain>
    </source>
</reference>
<name>A0A854A469_9PSED</name>
<dbReference type="EMBL" id="MPJD01000001">
    <property type="protein sequence ID" value="OKA29292.1"/>
    <property type="molecule type" value="Genomic_DNA"/>
</dbReference>
<dbReference type="Proteomes" id="UP000185990">
    <property type="component" value="Unassembled WGS sequence"/>
</dbReference>
<protein>
    <submittedName>
        <fullName evidence="1">Uncharacterized protein</fullName>
    </submittedName>
</protein>
<comment type="caution">
    <text evidence="1">The sequence shown here is derived from an EMBL/GenBank/DDBJ whole genome shotgun (WGS) entry which is preliminary data.</text>
</comment>
<dbReference type="AlphaFoldDB" id="A0A854A469"/>
<sequence>MPSKEIIDSHTTDLGTLLDQLEGLPRDTKIYFGGLDFYRVKTRGPGQVQIEFNQSVYRTSEDLLVVEDHEQ</sequence>